<dbReference type="SMART" id="SM00799">
    <property type="entry name" value="DENN"/>
    <property type="match status" value="1"/>
</dbReference>
<feature type="region of interest" description="Disordered" evidence="1">
    <location>
        <begin position="807"/>
        <end position="946"/>
    </location>
</feature>
<proteinExistence type="predicted"/>
<gene>
    <name evidence="3" type="ORF">FDP41_005040</name>
</gene>
<feature type="compositionally biased region" description="Polar residues" evidence="1">
    <location>
        <begin position="859"/>
        <end position="870"/>
    </location>
</feature>
<dbReference type="PANTHER" id="PTHR13196:SF14">
    <property type="entry name" value="UDENN DOMAIN-CONTAINING PROTEIN"/>
    <property type="match status" value="1"/>
</dbReference>
<dbReference type="RefSeq" id="XP_044560426.1">
    <property type="nucleotide sequence ID" value="XM_044708522.1"/>
</dbReference>
<dbReference type="InterPro" id="IPR043153">
    <property type="entry name" value="DENN_C"/>
</dbReference>
<dbReference type="VEuPathDB" id="AmoebaDB:NfTy_051190"/>
<dbReference type="InterPro" id="IPR001194">
    <property type="entry name" value="cDENN_dom"/>
</dbReference>
<dbReference type="Proteomes" id="UP000444721">
    <property type="component" value="Unassembled WGS sequence"/>
</dbReference>
<dbReference type="GO" id="GO:0005085">
    <property type="term" value="F:guanyl-nucleotide exchange factor activity"/>
    <property type="evidence" value="ECO:0007669"/>
    <property type="project" value="InterPro"/>
</dbReference>
<dbReference type="GeneID" id="68112258"/>
<dbReference type="Gene3D" id="3.30.450.200">
    <property type="match status" value="1"/>
</dbReference>
<feature type="domain" description="UDENN" evidence="2">
    <location>
        <begin position="98"/>
        <end position="622"/>
    </location>
</feature>
<keyword evidence="4" id="KW-1185">Reference proteome</keyword>
<accession>A0A6A5BCS3</accession>
<dbReference type="InterPro" id="IPR040032">
    <property type="entry name" value="DENND1A/B/C"/>
</dbReference>
<evidence type="ECO:0000256" key="1">
    <source>
        <dbReference type="SAM" id="MobiDB-lite"/>
    </source>
</evidence>
<feature type="region of interest" description="Disordered" evidence="1">
    <location>
        <begin position="424"/>
        <end position="444"/>
    </location>
</feature>
<organism evidence="3 4">
    <name type="scientific">Naegleria fowleri</name>
    <name type="common">Brain eating amoeba</name>
    <dbReference type="NCBI Taxonomy" id="5763"/>
    <lineage>
        <taxon>Eukaryota</taxon>
        <taxon>Discoba</taxon>
        <taxon>Heterolobosea</taxon>
        <taxon>Tetramitia</taxon>
        <taxon>Eutetramitia</taxon>
        <taxon>Vahlkampfiidae</taxon>
        <taxon>Naegleria</taxon>
    </lineage>
</organism>
<dbReference type="Pfam" id="PF02141">
    <property type="entry name" value="DENN"/>
    <property type="match status" value="1"/>
</dbReference>
<dbReference type="PROSITE" id="PS50211">
    <property type="entry name" value="DENN"/>
    <property type="match status" value="1"/>
</dbReference>
<protein>
    <recommendedName>
        <fullName evidence="2">UDENN domain-containing protein</fullName>
    </recommendedName>
</protein>
<dbReference type="PANTHER" id="PTHR13196">
    <property type="entry name" value="DENN DOMAIN-CONTAINING"/>
    <property type="match status" value="1"/>
</dbReference>
<dbReference type="VEuPathDB" id="AmoebaDB:FDP41_005040"/>
<dbReference type="OrthoDB" id="74314at2759"/>
<reference evidence="3 4" key="1">
    <citation type="journal article" date="2019" name="Sci. Rep.">
        <title>Nanopore sequencing improves the draft genome of the human pathogenic amoeba Naegleria fowleri.</title>
        <authorList>
            <person name="Liechti N."/>
            <person name="Schurch N."/>
            <person name="Bruggmann R."/>
            <person name="Wittwer M."/>
        </authorList>
    </citation>
    <scope>NUCLEOTIDE SEQUENCE [LARGE SCALE GENOMIC DNA]</scope>
    <source>
        <strain evidence="3 4">ATCC 30894</strain>
    </source>
</reference>
<evidence type="ECO:0000313" key="4">
    <source>
        <dbReference type="Proteomes" id="UP000444721"/>
    </source>
</evidence>
<name>A0A6A5BCS3_NAEFO</name>
<dbReference type="GO" id="GO:1901981">
    <property type="term" value="F:phosphatidylinositol phosphate binding"/>
    <property type="evidence" value="ECO:0007669"/>
    <property type="project" value="TreeGrafter"/>
</dbReference>
<dbReference type="VEuPathDB" id="AmoebaDB:NF0056150"/>
<dbReference type="Gene3D" id="3.40.50.11500">
    <property type="match status" value="1"/>
</dbReference>
<sequence length="1282" mass="147549">MTQVPSLRFLSTVSVFVLKKEEEEETRVVGDYSSPSLNRITSPSSPNVVPHGGNSLLWTHEIGTNSTDGRNGNKKTGAMNVTTHRKNANTFKEYAMMRGQNRDNFNSKKYNPPKTDLIFTYPKDLTTDKTVTINSMPLFCFYSHHHERSMSEYVSNNSKIRLGSMGTSCNNNVQLFPFVMTDYFKNECYCFCVLFDNTTHNEKVAIVFETPIPIYEMMNDIILEMYSFGLFQVFLDAHFRDHEMRNIGDSSNLFMNSFNNDNNYQHLLEKKNLLLNRLEMMIHHIPIPPPSKNIYTSFTLLQKNYVLKYPDVEELPFCNIPISETIFKTLSNDMIVDLVNLILLEKKIILVSESISLLTYCCESLRTLLYPFQFPLMFAFIPHLPVQLLETILSPVPYIAGVHSSLKHELFMVIDQQNRMLEQSSHTTSRIKSPSSASERALSPSENDTSLVVLDIDASTFIYGKAPEREQRFPERYRLQLIEKLEPVLRSASKSLDFLSGPISKREERISTDIRIRELFTWFYCKMLIPLNIHILTRKWKKNNNNKRNGTEYIDNIKRYVLEEAEEIDSNQRAFFSHLFSNQIFSELLNHGIEEQYFYQEMCFSIFVNSEVENLMKNRNHVIPLEIDTTVKTEHLDEFVLRESFDTAFNMNSVQEWFSKGQPNDVLLYWINNKLEAIKKKAQSSTQHLLSTNYNLSRLMLMRSFVNERATRFEQALEDALTAMSTATDERLVRREWFESLLLRIPKQSLMKFVAKMKTKYNPNTEDLFKLGFLEKIVLDMHQGHVQDVKALFQQAELIEPGSSFELRPRRKSVPNSSLSPVDSAESEPHTAESLDDKQLVIFDNNTDNHSQDMPRANSFPSGNPTQLPSTDDEVESHFDSPPTLSPRSPTQEEEIDDTESLEALQTPLTSKKRSFSSTSIHEYNNNTSSSAPQTSVPPTTKATKSSSGTILLSLPFINFSSIEHQLIPKNIDTLSQLSAMNSTSRRKSTLFTKKKNSELDALSRMVNISKEMFSMVAFECGMFFSKQDGDRIYDQLVLIQKDSLHVVDDTSSTLKPETLKKFLNWFKIVNQFNQYSTLRFRKIESPQTVAVSSYEQQQHNNESIVILTQSTLCEATFSYSTLLEGKEHSQELPTHTNMIHQNGRICFCNDGSIYFGISKLELVVSDMSQIIKIDHYPPQSILKQQPDLLNLKIEGSVRIVVRVDSNTTRHVEFKFPNTIQSLVWYGHFLSLMNFSTSITMSMIMSKKSHTNYVPTNPTTVSIFRNITIDHVLYLMKQGSTN</sequence>
<dbReference type="EMBL" id="VFQX01000043">
    <property type="protein sequence ID" value="KAF0975713.1"/>
    <property type="molecule type" value="Genomic_DNA"/>
</dbReference>
<dbReference type="GO" id="GO:0032456">
    <property type="term" value="P:endocytic recycling"/>
    <property type="evidence" value="ECO:0007669"/>
    <property type="project" value="TreeGrafter"/>
</dbReference>
<dbReference type="GO" id="GO:0005829">
    <property type="term" value="C:cytosol"/>
    <property type="evidence" value="ECO:0007669"/>
    <property type="project" value="TreeGrafter"/>
</dbReference>
<evidence type="ECO:0000259" key="2">
    <source>
        <dbReference type="PROSITE" id="PS50211"/>
    </source>
</evidence>
<feature type="compositionally biased region" description="Basic and acidic residues" evidence="1">
    <location>
        <begin position="827"/>
        <end position="839"/>
    </location>
</feature>
<dbReference type="InterPro" id="IPR037516">
    <property type="entry name" value="Tripartite_DENN"/>
</dbReference>
<dbReference type="OMA" id="KNECYCF"/>
<feature type="compositionally biased region" description="Acidic residues" evidence="1">
    <location>
        <begin position="892"/>
        <end position="901"/>
    </location>
</feature>
<feature type="compositionally biased region" description="Polar residues" evidence="1">
    <location>
        <begin position="916"/>
        <end position="946"/>
    </location>
</feature>
<comment type="caution">
    <text evidence="3">The sequence shown here is derived from an EMBL/GenBank/DDBJ whole genome shotgun (WGS) entry which is preliminary data.</text>
</comment>
<evidence type="ECO:0000313" key="3">
    <source>
        <dbReference type="EMBL" id="KAF0975713.1"/>
    </source>
</evidence>
<dbReference type="GO" id="GO:0006897">
    <property type="term" value="P:endocytosis"/>
    <property type="evidence" value="ECO:0007669"/>
    <property type="project" value="TreeGrafter"/>
</dbReference>